<organism evidence="1 2">
    <name type="scientific">Sphaerodactylus townsendi</name>
    <dbReference type="NCBI Taxonomy" id="933632"/>
    <lineage>
        <taxon>Eukaryota</taxon>
        <taxon>Metazoa</taxon>
        <taxon>Chordata</taxon>
        <taxon>Craniata</taxon>
        <taxon>Vertebrata</taxon>
        <taxon>Euteleostomi</taxon>
        <taxon>Lepidosauria</taxon>
        <taxon>Squamata</taxon>
        <taxon>Bifurcata</taxon>
        <taxon>Gekkota</taxon>
        <taxon>Sphaerodactylidae</taxon>
        <taxon>Sphaerodactylus</taxon>
    </lineage>
</organism>
<accession>A0ACB8EYR4</accession>
<proteinExistence type="predicted"/>
<protein>
    <submittedName>
        <fullName evidence="1">Uncharacterized protein</fullName>
    </submittedName>
</protein>
<gene>
    <name evidence="1" type="ORF">K3G42_011787</name>
</gene>
<sequence>MALEPYLADLFSDMCLEPCWLSEMSLQGVAAGKGPGCGLGYRLITLKLLCPNKSSGQDSLLASFFNMFSYPTPPQFRLWSSQNLVDKWMRQMKICLHHFKKNSLSSMLH</sequence>
<evidence type="ECO:0000313" key="1">
    <source>
        <dbReference type="EMBL" id="KAH7998039.1"/>
    </source>
</evidence>
<dbReference type="Proteomes" id="UP000827872">
    <property type="component" value="Linkage Group LG12"/>
</dbReference>
<comment type="caution">
    <text evidence="1">The sequence shown here is derived from an EMBL/GenBank/DDBJ whole genome shotgun (WGS) entry which is preliminary data.</text>
</comment>
<dbReference type="EMBL" id="CM037625">
    <property type="protein sequence ID" value="KAH7998039.1"/>
    <property type="molecule type" value="Genomic_DNA"/>
</dbReference>
<evidence type="ECO:0000313" key="2">
    <source>
        <dbReference type="Proteomes" id="UP000827872"/>
    </source>
</evidence>
<name>A0ACB8EYR4_9SAUR</name>
<reference evidence="1" key="1">
    <citation type="submission" date="2021-08" db="EMBL/GenBank/DDBJ databases">
        <title>The first chromosome-level gecko genome reveals the dynamic sex chromosomes of Neotropical dwarf geckos (Sphaerodactylidae: Sphaerodactylus).</title>
        <authorList>
            <person name="Pinto B.J."/>
            <person name="Keating S.E."/>
            <person name="Gamble T."/>
        </authorList>
    </citation>
    <scope>NUCLEOTIDE SEQUENCE</scope>
    <source>
        <strain evidence="1">TG3544</strain>
    </source>
</reference>
<keyword evidence="2" id="KW-1185">Reference proteome</keyword>